<evidence type="ECO:0000313" key="1">
    <source>
        <dbReference type="EMBL" id="RWR88798.1"/>
    </source>
</evidence>
<sequence>MAATSAACQTVWLRKILTDLKEKQNEATIMFCDNKSTTAMTKNPIFHGRIKHIEIHHLLIRELVARKEIKIEFCNTKTAVTNVQHSADSVGLGAHTSRYECKFRFKIVEGSFIVGEPCKQFTGFAENIS</sequence>
<gene>
    <name evidence="1" type="ORF">CKAN_01783700</name>
</gene>
<protein>
    <submittedName>
        <fullName evidence="1">Retrovirus-related Pol polyprotein from transposon TNT 1-94</fullName>
    </submittedName>
</protein>
<evidence type="ECO:0000313" key="2">
    <source>
        <dbReference type="Proteomes" id="UP000283530"/>
    </source>
</evidence>
<accession>A0A3S3MS93</accession>
<keyword evidence="2" id="KW-1185">Reference proteome</keyword>
<dbReference type="EMBL" id="QPKB01000007">
    <property type="protein sequence ID" value="RWR88798.1"/>
    <property type="molecule type" value="Genomic_DNA"/>
</dbReference>
<dbReference type="PANTHER" id="PTHR11439:SF463">
    <property type="entry name" value="REVERSE TRANSCRIPTASE TY1_COPIA-TYPE DOMAIN-CONTAINING PROTEIN"/>
    <property type="match status" value="1"/>
</dbReference>
<comment type="caution">
    <text evidence="1">The sequence shown here is derived from an EMBL/GenBank/DDBJ whole genome shotgun (WGS) entry which is preliminary data.</text>
</comment>
<dbReference type="Proteomes" id="UP000283530">
    <property type="component" value="Unassembled WGS sequence"/>
</dbReference>
<dbReference type="CDD" id="cd09272">
    <property type="entry name" value="RNase_HI_RT_Ty1"/>
    <property type="match status" value="1"/>
</dbReference>
<dbReference type="PANTHER" id="PTHR11439">
    <property type="entry name" value="GAG-POL-RELATED RETROTRANSPOSON"/>
    <property type="match status" value="1"/>
</dbReference>
<reference evidence="1 2" key="1">
    <citation type="journal article" date="2019" name="Nat. Plants">
        <title>Stout camphor tree genome fills gaps in understanding of flowering plant genome evolution.</title>
        <authorList>
            <person name="Chaw S.M."/>
            <person name="Liu Y.C."/>
            <person name="Wu Y.W."/>
            <person name="Wang H.Y."/>
            <person name="Lin C.I."/>
            <person name="Wu C.S."/>
            <person name="Ke H.M."/>
            <person name="Chang L.Y."/>
            <person name="Hsu C.Y."/>
            <person name="Yang H.T."/>
            <person name="Sudianto E."/>
            <person name="Hsu M.H."/>
            <person name="Wu K.P."/>
            <person name="Wang L.N."/>
            <person name="Leebens-Mack J.H."/>
            <person name="Tsai I.J."/>
        </authorList>
    </citation>
    <scope>NUCLEOTIDE SEQUENCE [LARGE SCALE GENOMIC DNA]</scope>
    <source>
        <strain evidence="2">cv. Chaw 1501</strain>
        <tissue evidence="1">Young leaves</tissue>
    </source>
</reference>
<dbReference type="AlphaFoldDB" id="A0A3S3MS93"/>
<dbReference type="STRING" id="337451.A0A3S3MS93"/>
<proteinExistence type="predicted"/>
<dbReference type="OrthoDB" id="1935999at2759"/>
<organism evidence="1 2">
    <name type="scientific">Cinnamomum micranthum f. kanehirae</name>
    <dbReference type="NCBI Taxonomy" id="337451"/>
    <lineage>
        <taxon>Eukaryota</taxon>
        <taxon>Viridiplantae</taxon>
        <taxon>Streptophyta</taxon>
        <taxon>Embryophyta</taxon>
        <taxon>Tracheophyta</taxon>
        <taxon>Spermatophyta</taxon>
        <taxon>Magnoliopsida</taxon>
        <taxon>Magnoliidae</taxon>
        <taxon>Laurales</taxon>
        <taxon>Lauraceae</taxon>
        <taxon>Cinnamomum</taxon>
    </lineage>
</organism>
<name>A0A3S3MS93_9MAGN</name>